<reference evidence="3" key="1">
    <citation type="submission" date="2022-01" db="EMBL/GenBank/DDBJ databases">
        <authorList>
            <person name="Wang Y."/>
        </authorList>
    </citation>
    <scope>NUCLEOTIDE SEQUENCE</scope>
    <source>
        <strain evidence="3">WB101</strain>
    </source>
</reference>
<dbReference type="Gene3D" id="3.40.50.360">
    <property type="match status" value="1"/>
</dbReference>
<sequence>MKTCLLLLNFLVITSTVFAQTNVLIAYHSESGNTERMAEAVAEGARSIEGVNVMLLPVNQTQESDLLQADAIIVGSPVHNANVSTEIQQFFTSWPFENEPLKNKIGAVFVTGGGISAGEEIVQMNMIQSMLVFGMIIVGGPDWTQPFGASAITGEDPFQVNSPNELSEQFLEKGNLLGHRVAQIASAIKSKEKN</sequence>
<feature type="signal peptide" evidence="1">
    <location>
        <begin position="1"/>
        <end position="19"/>
    </location>
</feature>
<evidence type="ECO:0000256" key="1">
    <source>
        <dbReference type="SAM" id="SignalP"/>
    </source>
</evidence>
<organism evidence="3 4">
    <name type="scientific">Rhodohalobacter sulfatireducens</name>
    <dbReference type="NCBI Taxonomy" id="2911366"/>
    <lineage>
        <taxon>Bacteria</taxon>
        <taxon>Pseudomonadati</taxon>
        <taxon>Balneolota</taxon>
        <taxon>Balneolia</taxon>
        <taxon>Balneolales</taxon>
        <taxon>Balneolaceae</taxon>
        <taxon>Rhodohalobacter</taxon>
    </lineage>
</organism>
<feature type="domain" description="Flavodoxin-like" evidence="2">
    <location>
        <begin position="23"/>
        <end position="178"/>
    </location>
</feature>
<keyword evidence="4" id="KW-1185">Reference proteome</keyword>
<accession>A0ABS9KA48</accession>
<reference evidence="3" key="2">
    <citation type="submission" date="2024-05" db="EMBL/GenBank/DDBJ databases">
        <title>Rhodohalobacter halophilus gen. nov., sp. nov., a moderately halophilic member of the family Balneolaceae.</title>
        <authorList>
            <person name="Xia J."/>
        </authorList>
    </citation>
    <scope>NUCLEOTIDE SEQUENCE</scope>
    <source>
        <strain evidence="3">WB101</strain>
    </source>
</reference>
<dbReference type="SUPFAM" id="SSF52218">
    <property type="entry name" value="Flavoproteins"/>
    <property type="match status" value="1"/>
</dbReference>
<keyword evidence="1" id="KW-0732">Signal</keyword>
<dbReference type="PROSITE" id="PS50902">
    <property type="entry name" value="FLAVODOXIN_LIKE"/>
    <property type="match status" value="1"/>
</dbReference>
<feature type="chain" id="PRO_5045051235" evidence="1">
    <location>
        <begin position="20"/>
        <end position="194"/>
    </location>
</feature>
<comment type="caution">
    <text evidence="3">The sequence shown here is derived from an EMBL/GenBank/DDBJ whole genome shotgun (WGS) entry which is preliminary data.</text>
</comment>
<evidence type="ECO:0000259" key="2">
    <source>
        <dbReference type="PROSITE" id="PS50902"/>
    </source>
</evidence>
<dbReference type="InterPro" id="IPR029039">
    <property type="entry name" value="Flavoprotein-like_sf"/>
</dbReference>
<protein>
    <submittedName>
        <fullName evidence="3">NAD(P)H-dependent oxidoreductase</fullName>
    </submittedName>
</protein>
<dbReference type="Proteomes" id="UP001165366">
    <property type="component" value="Unassembled WGS sequence"/>
</dbReference>
<dbReference type="RefSeq" id="WP_237852572.1">
    <property type="nucleotide sequence ID" value="NZ_JAKLWS010000003.1"/>
</dbReference>
<evidence type="ECO:0000313" key="4">
    <source>
        <dbReference type="Proteomes" id="UP001165366"/>
    </source>
</evidence>
<name>A0ABS9KA48_9BACT</name>
<evidence type="ECO:0000313" key="3">
    <source>
        <dbReference type="EMBL" id="MCG2587729.1"/>
    </source>
</evidence>
<proteinExistence type="predicted"/>
<dbReference type="EMBL" id="JAKLWS010000003">
    <property type="protein sequence ID" value="MCG2587729.1"/>
    <property type="molecule type" value="Genomic_DNA"/>
</dbReference>
<dbReference type="InterPro" id="IPR008254">
    <property type="entry name" value="Flavodoxin/NO_synth"/>
</dbReference>
<dbReference type="Pfam" id="PF03358">
    <property type="entry name" value="FMN_red"/>
    <property type="match status" value="1"/>
</dbReference>
<gene>
    <name evidence="3" type="ORF">L6773_04075</name>
</gene>
<dbReference type="InterPro" id="IPR005025">
    <property type="entry name" value="FMN_Rdtase-like_dom"/>
</dbReference>